<dbReference type="PANTHER" id="PTHR37471:SF1">
    <property type="entry name" value="AB HYDROLASE-1 DOMAIN-CONTAINING PROTEIN"/>
    <property type="match status" value="1"/>
</dbReference>
<protein>
    <recommendedName>
        <fullName evidence="3">AB hydrolase-1 domain-containing protein</fullName>
    </recommendedName>
</protein>
<feature type="non-terminal residue" evidence="1">
    <location>
        <position position="1"/>
    </location>
</feature>
<sequence>LPVVFFHGIGVGLLTYLRFLFDLVKAANAQQSAQDGTAGIRIIAVEMLPVSFRLTSPPLDKRAFLGALASILDAHGWDDDFAIVSHSYGSVPTTHILTADGEHAALSRRVAAATLVDPVTIMLQLPHVAYNFTRRRPRTAAEWQLWYFASTDVGVATVLGRHFHWRQNIIWKEDLLLRRPGGDHRRVTVSLAAKDIIVNAPAVARYLREAEQGAAEGRQEPGVEVLWFPELDHAQVFDTPSDYSKIIKCVLAEGKED</sequence>
<accession>A0A179IUK0</accession>
<dbReference type="Proteomes" id="UP000243081">
    <property type="component" value="Unassembled WGS sequence"/>
</dbReference>
<dbReference type="Gene3D" id="3.40.50.1820">
    <property type="entry name" value="alpha/beta hydrolase"/>
    <property type="match status" value="1"/>
</dbReference>
<organism evidence="1 2">
    <name type="scientific">Cordyceps confragosa</name>
    <name type="common">Lecanicillium lecanii</name>
    <dbReference type="NCBI Taxonomy" id="2714763"/>
    <lineage>
        <taxon>Eukaryota</taxon>
        <taxon>Fungi</taxon>
        <taxon>Dikarya</taxon>
        <taxon>Ascomycota</taxon>
        <taxon>Pezizomycotina</taxon>
        <taxon>Sordariomycetes</taxon>
        <taxon>Hypocreomycetidae</taxon>
        <taxon>Hypocreales</taxon>
        <taxon>Cordycipitaceae</taxon>
        <taxon>Akanthomyces</taxon>
    </lineage>
</organism>
<dbReference type="OrthoDB" id="6431331at2759"/>
<comment type="caution">
    <text evidence="1">The sequence shown here is derived from an EMBL/GenBank/DDBJ whole genome shotgun (WGS) entry which is preliminary data.</text>
</comment>
<reference evidence="1 2" key="1">
    <citation type="submission" date="2016-03" db="EMBL/GenBank/DDBJ databases">
        <title>Fine-scale spatial genetic structure of a fungal parasite of coffee scale insects.</title>
        <authorList>
            <person name="Jackson D."/>
            <person name="Zemenick K.A."/>
            <person name="Malloure B."/>
            <person name="Quandt C.A."/>
            <person name="James T.Y."/>
        </authorList>
    </citation>
    <scope>NUCLEOTIDE SEQUENCE [LARGE SCALE GENOMIC DNA]</scope>
    <source>
        <strain evidence="1 2">UM487</strain>
    </source>
</reference>
<evidence type="ECO:0000313" key="1">
    <source>
        <dbReference type="EMBL" id="OAR05712.1"/>
    </source>
</evidence>
<evidence type="ECO:0008006" key="3">
    <source>
        <dbReference type="Google" id="ProtNLM"/>
    </source>
</evidence>
<gene>
    <name evidence="1" type="ORF">LLEC1_07115</name>
</gene>
<evidence type="ECO:0000313" key="2">
    <source>
        <dbReference type="Proteomes" id="UP000243081"/>
    </source>
</evidence>
<dbReference type="PANTHER" id="PTHR37471">
    <property type="entry name" value="UNNAMED PRODUCT"/>
    <property type="match status" value="1"/>
</dbReference>
<dbReference type="AlphaFoldDB" id="A0A179IUK0"/>
<dbReference type="InterPro" id="IPR029058">
    <property type="entry name" value="AB_hydrolase_fold"/>
</dbReference>
<dbReference type="SUPFAM" id="SSF53474">
    <property type="entry name" value="alpha/beta-Hydrolases"/>
    <property type="match status" value="1"/>
</dbReference>
<dbReference type="EMBL" id="LUKN01000142">
    <property type="protein sequence ID" value="OAR05712.1"/>
    <property type="molecule type" value="Genomic_DNA"/>
</dbReference>
<name>A0A179IUK0_CORDF</name>
<keyword evidence="2" id="KW-1185">Reference proteome</keyword>
<proteinExistence type="predicted"/>